<sequence length="146" mass="16212">MNKNTGIKLSRKLIRYGIFLFLLGLLTGFTLPLMHNPRMGLSSHLEGILNGMFLVLLGLIWPQLHLSQRTLNWGFVLSLFGTYTNWATTLFAGIWGIGADMMPIAGGDFHGVGWQEILIKSGLISLSFAMVIVCGMLLWGLRGRFT</sequence>
<evidence type="ECO:0000313" key="3">
    <source>
        <dbReference type="Proteomes" id="UP001320170"/>
    </source>
</evidence>
<protein>
    <recommendedName>
        <fullName evidence="4">Hydrogenase</fullName>
    </recommendedName>
</protein>
<comment type="caution">
    <text evidence="2">The sequence shown here is derived from an EMBL/GenBank/DDBJ whole genome shotgun (WGS) entry which is preliminary data.</text>
</comment>
<keyword evidence="1" id="KW-0812">Transmembrane</keyword>
<feature type="transmembrane region" description="Helical" evidence="1">
    <location>
        <begin position="117"/>
        <end position="141"/>
    </location>
</feature>
<dbReference type="EMBL" id="JAJTND010000004">
    <property type="protein sequence ID" value="MCE3532097.1"/>
    <property type="molecule type" value="Genomic_DNA"/>
</dbReference>
<dbReference type="Proteomes" id="UP001320170">
    <property type="component" value="Unassembled WGS sequence"/>
</dbReference>
<feature type="transmembrane region" description="Helical" evidence="1">
    <location>
        <begin position="73"/>
        <end position="97"/>
    </location>
</feature>
<feature type="transmembrane region" description="Helical" evidence="1">
    <location>
        <begin position="13"/>
        <end position="35"/>
    </location>
</feature>
<keyword evidence="3" id="KW-1185">Reference proteome</keyword>
<proteinExistence type="predicted"/>
<keyword evidence="1" id="KW-1133">Transmembrane helix</keyword>
<reference evidence="2 3" key="1">
    <citation type="journal article" date="2024" name="Pathogens">
        <title>Characterization of a Novel Species of Legionella Isolated from a Healthcare Facility: Legionella resiliens sp. nov.</title>
        <authorList>
            <person name="Cristino S."/>
            <person name="Pascale M.R."/>
            <person name="Marino F."/>
            <person name="Derelitto C."/>
            <person name="Salaris S."/>
            <person name="Orsini M."/>
            <person name="Squarzoni S."/>
            <person name="Grottola A."/>
            <person name="Girolamini L."/>
        </authorList>
    </citation>
    <scope>NUCLEOTIDE SEQUENCE [LARGE SCALE GENOMIC DNA]</scope>
    <source>
        <strain evidence="2 3">8cVS16</strain>
    </source>
</reference>
<keyword evidence="1" id="KW-0472">Membrane</keyword>
<name>A0ABS8X3D1_9GAMM</name>
<evidence type="ECO:0000313" key="2">
    <source>
        <dbReference type="EMBL" id="MCE3532097.1"/>
    </source>
</evidence>
<dbReference type="RefSeq" id="WP_220471052.1">
    <property type="nucleotide sequence ID" value="NZ_JAJSPM010000005.1"/>
</dbReference>
<feature type="transmembrane region" description="Helical" evidence="1">
    <location>
        <begin position="41"/>
        <end position="61"/>
    </location>
</feature>
<evidence type="ECO:0008006" key="4">
    <source>
        <dbReference type="Google" id="ProtNLM"/>
    </source>
</evidence>
<gene>
    <name evidence="2" type="ORF">LXO92_06885</name>
</gene>
<organism evidence="2 3">
    <name type="scientific">Legionella resiliens</name>
    <dbReference type="NCBI Taxonomy" id="2905958"/>
    <lineage>
        <taxon>Bacteria</taxon>
        <taxon>Pseudomonadati</taxon>
        <taxon>Pseudomonadota</taxon>
        <taxon>Gammaproteobacteria</taxon>
        <taxon>Legionellales</taxon>
        <taxon>Legionellaceae</taxon>
        <taxon>Legionella</taxon>
    </lineage>
</organism>
<evidence type="ECO:0000256" key="1">
    <source>
        <dbReference type="SAM" id="Phobius"/>
    </source>
</evidence>
<accession>A0ABS8X3D1</accession>